<accession>A0A5B6YPY4</accession>
<dbReference type="AlphaFoldDB" id="A0A5B6YPY4"/>
<evidence type="ECO:0000313" key="7">
    <source>
        <dbReference type="EMBL" id="MPA33668.1"/>
    </source>
</evidence>
<dbReference type="EMBL" id="GHES01003109">
    <property type="protein sequence ID" value="MPA33668.1"/>
    <property type="molecule type" value="Transcribed_RNA"/>
</dbReference>
<dbReference type="FunFam" id="3.40.30.10:FF:000014">
    <property type="entry name" value="Tau class glutathione S-transferase"/>
    <property type="match status" value="1"/>
</dbReference>
<feature type="domain" description="GST N-terminal" evidence="5">
    <location>
        <begin position="2"/>
        <end position="81"/>
    </location>
</feature>
<reference evidence="7" key="1">
    <citation type="submission" date="2019-08" db="EMBL/GenBank/DDBJ databases">
        <title>Reference gene set and small RNA set construction with multiple tissues from Davidia involucrata Baill.</title>
        <authorList>
            <person name="Yang H."/>
            <person name="Zhou C."/>
            <person name="Li G."/>
            <person name="Wang J."/>
            <person name="Gao P."/>
            <person name="Wang M."/>
            <person name="Wang R."/>
            <person name="Zhao Y."/>
        </authorList>
    </citation>
    <scope>NUCLEOTIDE SEQUENCE</scope>
    <source>
        <tissue evidence="7">Mixed with DoveR01_LX</tissue>
    </source>
</reference>
<comment type="subcellular location">
    <subcellularLocation>
        <location evidence="4">Cytoplasm</location>
        <location evidence="4">Cytosol</location>
    </subcellularLocation>
</comment>
<dbReference type="InterPro" id="IPR010987">
    <property type="entry name" value="Glutathione-S-Trfase_C-like"/>
</dbReference>
<proteinExistence type="inferred from homology"/>
<dbReference type="SUPFAM" id="SSF52833">
    <property type="entry name" value="Thioredoxin-like"/>
    <property type="match status" value="1"/>
</dbReference>
<dbReference type="SFLD" id="SFLDS00019">
    <property type="entry name" value="Glutathione_Transferase_(cytos"/>
    <property type="match status" value="1"/>
</dbReference>
<dbReference type="GO" id="GO:0004364">
    <property type="term" value="F:glutathione transferase activity"/>
    <property type="evidence" value="ECO:0007669"/>
    <property type="project" value="UniProtKB-EC"/>
</dbReference>
<dbReference type="PROSITE" id="PS50405">
    <property type="entry name" value="GST_CTER"/>
    <property type="match status" value="1"/>
</dbReference>
<evidence type="ECO:0000259" key="6">
    <source>
        <dbReference type="PROSITE" id="PS50405"/>
    </source>
</evidence>
<dbReference type="InterPro" id="IPR040079">
    <property type="entry name" value="Glutathione_S-Trfase"/>
</dbReference>
<dbReference type="InterPro" id="IPR036282">
    <property type="entry name" value="Glutathione-S-Trfase_C_sf"/>
</dbReference>
<keyword evidence="2 4" id="KW-0808">Transferase</keyword>
<evidence type="ECO:0000259" key="5">
    <source>
        <dbReference type="PROSITE" id="PS50404"/>
    </source>
</evidence>
<dbReference type="InterPro" id="IPR036249">
    <property type="entry name" value="Thioredoxin-like_sf"/>
</dbReference>
<dbReference type="InterPro" id="IPR058268">
    <property type="entry name" value="DUF7962"/>
</dbReference>
<sequence>MEEVKLHGFWPSPFSYRVIWALKLKGVKYDYIEEDFPNKSKLLLQYNPVHKKIPVLVHRGKPVAESLIILEYIEETWPENPLLPKDAYERAMARFWIKYGDEKGGPTFYSFFLSVGEEQEKAIKETMEVLKVLEEKGLGDKKFVGGDTIGLVDITFGWLPRWFECMEEVVGVKLLQPTTFPRLHAWMENFKEVPVIKENLPDHEKLLAHFKRIRESSVADTMK</sequence>
<dbReference type="GO" id="GO:0006749">
    <property type="term" value="P:glutathione metabolic process"/>
    <property type="evidence" value="ECO:0007669"/>
    <property type="project" value="InterPro"/>
</dbReference>
<dbReference type="Pfam" id="PF02798">
    <property type="entry name" value="GST_N"/>
    <property type="match status" value="1"/>
</dbReference>
<organism evidence="7">
    <name type="scientific">Davidia involucrata</name>
    <name type="common">Dove tree</name>
    <dbReference type="NCBI Taxonomy" id="16924"/>
    <lineage>
        <taxon>Eukaryota</taxon>
        <taxon>Viridiplantae</taxon>
        <taxon>Streptophyta</taxon>
        <taxon>Embryophyta</taxon>
        <taxon>Tracheophyta</taxon>
        <taxon>Spermatophyta</taxon>
        <taxon>Magnoliopsida</taxon>
        <taxon>eudicotyledons</taxon>
        <taxon>Gunneridae</taxon>
        <taxon>Pentapetalae</taxon>
        <taxon>asterids</taxon>
        <taxon>Cornales</taxon>
        <taxon>Nyssaceae</taxon>
        <taxon>Davidia</taxon>
    </lineage>
</organism>
<dbReference type="InterPro" id="IPR045074">
    <property type="entry name" value="GST_C_Tau"/>
</dbReference>
<evidence type="ECO:0000256" key="4">
    <source>
        <dbReference type="RuleBase" id="RU369102"/>
    </source>
</evidence>
<dbReference type="SFLD" id="SFLDG00358">
    <property type="entry name" value="Main_(cytGST)"/>
    <property type="match status" value="1"/>
</dbReference>
<comment type="catalytic activity">
    <reaction evidence="3 4">
        <text>RX + glutathione = an S-substituted glutathione + a halide anion + H(+)</text>
        <dbReference type="Rhea" id="RHEA:16437"/>
        <dbReference type="ChEBI" id="CHEBI:15378"/>
        <dbReference type="ChEBI" id="CHEBI:16042"/>
        <dbReference type="ChEBI" id="CHEBI:17792"/>
        <dbReference type="ChEBI" id="CHEBI:57925"/>
        <dbReference type="ChEBI" id="CHEBI:90779"/>
        <dbReference type="EC" id="2.5.1.18"/>
    </reaction>
</comment>
<dbReference type="FunFam" id="1.20.1050.10:FF:000012">
    <property type="entry name" value="Tau class glutathione S-transferase"/>
    <property type="match status" value="1"/>
</dbReference>
<protein>
    <recommendedName>
        <fullName evidence="4">Glutathione S-transferase</fullName>
        <ecNumber evidence="4">2.5.1.18</ecNumber>
    </recommendedName>
</protein>
<dbReference type="CDD" id="cd03058">
    <property type="entry name" value="GST_N_Tau"/>
    <property type="match status" value="1"/>
</dbReference>
<dbReference type="InterPro" id="IPR004045">
    <property type="entry name" value="Glutathione_S-Trfase_N"/>
</dbReference>
<evidence type="ECO:0000256" key="2">
    <source>
        <dbReference type="ARBA" id="ARBA00022679"/>
    </source>
</evidence>
<dbReference type="SUPFAM" id="SSF47616">
    <property type="entry name" value="GST C-terminal domain-like"/>
    <property type="match status" value="1"/>
</dbReference>
<evidence type="ECO:0000256" key="3">
    <source>
        <dbReference type="ARBA" id="ARBA00047960"/>
    </source>
</evidence>
<name>A0A5B6YPY4_DAVIN</name>
<dbReference type="GO" id="GO:0005737">
    <property type="term" value="C:cytoplasm"/>
    <property type="evidence" value="ECO:0007669"/>
    <property type="project" value="TreeGrafter"/>
</dbReference>
<dbReference type="Gene3D" id="1.20.1050.10">
    <property type="match status" value="1"/>
</dbReference>
<dbReference type="EC" id="2.5.1.18" evidence="4"/>
<dbReference type="PANTHER" id="PTHR11260">
    <property type="entry name" value="GLUTATHIONE S-TRANSFERASE, GST, SUPERFAMILY, GST DOMAIN CONTAINING"/>
    <property type="match status" value="1"/>
</dbReference>
<comment type="similarity">
    <text evidence="1">Belongs to the GST superfamily. HSP26 family.</text>
</comment>
<dbReference type="Gene3D" id="3.40.30.10">
    <property type="entry name" value="Glutaredoxin"/>
    <property type="match status" value="1"/>
</dbReference>
<feature type="domain" description="GST C-terminal" evidence="6">
    <location>
        <begin position="86"/>
        <end position="213"/>
    </location>
</feature>
<gene>
    <name evidence="7" type="ORF">Din_003109</name>
</gene>
<keyword evidence="4" id="KW-0963">Cytoplasm</keyword>
<dbReference type="CDD" id="cd03185">
    <property type="entry name" value="GST_C_Tau"/>
    <property type="match status" value="1"/>
</dbReference>
<dbReference type="Pfam" id="PF25907">
    <property type="entry name" value="DUF7962"/>
    <property type="match status" value="1"/>
</dbReference>
<dbReference type="PROSITE" id="PS50404">
    <property type="entry name" value="GST_NTER"/>
    <property type="match status" value="1"/>
</dbReference>
<dbReference type="InterPro" id="IPR045073">
    <property type="entry name" value="Omega/Tau-like"/>
</dbReference>
<comment type="function">
    <text evidence="4">Is involved in the conjugation of reduced glutathione to a wide number of exogenous and endogenous hydrophobic electrophiles.</text>
</comment>
<dbReference type="SFLD" id="SFLDG01152">
    <property type="entry name" value="Main.3:_Omega-_and_Tau-like"/>
    <property type="match status" value="1"/>
</dbReference>
<dbReference type="PANTHER" id="PTHR11260:SF765">
    <property type="entry name" value="GLUTATHIONE TRANSFERASE"/>
    <property type="match status" value="1"/>
</dbReference>
<evidence type="ECO:0000256" key="1">
    <source>
        <dbReference type="ARBA" id="ARBA00009929"/>
    </source>
</evidence>